<proteinExistence type="predicted"/>
<name>A0ABS8WTY6_DATST</name>
<sequence>QITGISFKDCVRESCELSDASGIADPTMELGSHKKPNRELDGRVKTLGKEVWEGESQQKKLLGYMDLKHDHMTSLRWQPRVGWSSTLSQYHDAIAQEKIFFNNTITQMHCDRDRTKF</sequence>
<keyword evidence="2" id="KW-1185">Reference proteome</keyword>
<dbReference type="EMBL" id="JACEIK010011403">
    <property type="protein sequence ID" value="MCE3215653.1"/>
    <property type="molecule type" value="Genomic_DNA"/>
</dbReference>
<evidence type="ECO:0000313" key="2">
    <source>
        <dbReference type="Proteomes" id="UP000823775"/>
    </source>
</evidence>
<evidence type="ECO:0000313" key="1">
    <source>
        <dbReference type="EMBL" id="MCE3215653.1"/>
    </source>
</evidence>
<accession>A0ABS8WTY6</accession>
<feature type="non-terminal residue" evidence="1">
    <location>
        <position position="1"/>
    </location>
</feature>
<protein>
    <submittedName>
        <fullName evidence="1">Uncharacterized protein</fullName>
    </submittedName>
</protein>
<gene>
    <name evidence="1" type="ORF">HAX54_003125</name>
</gene>
<dbReference type="Proteomes" id="UP000823775">
    <property type="component" value="Unassembled WGS sequence"/>
</dbReference>
<organism evidence="1 2">
    <name type="scientific">Datura stramonium</name>
    <name type="common">Jimsonweed</name>
    <name type="synonym">Common thornapple</name>
    <dbReference type="NCBI Taxonomy" id="4076"/>
    <lineage>
        <taxon>Eukaryota</taxon>
        <taxon>Viridiplantae</taxon>
        <taxon>Streptophyta</taxon>
        <taxon>Embryophyta</taxon>
        <taxon>Tracheophyta</taxon>
        <taxon>Spermatophyta</taxon>
        <taxon>Magnoliopsida</taxon>
        <taxon>eudicotyledons</taxon>
        <taxon>Gunneridae</taxon>
        <taxon>Pentapetalae</taxon>
        <taxon>asterids</taxon>
        <taxon>lamiids</taxon>
        <taxon>Solanales</taxon>
        <taxon>Solanaceae</taxon>
        <taxon>Solanoideae</taxon>
        <taxon>Datureae</taxon>
        <taxon>Datura</taxon>
    </lineage>
</organism>
<comment type="caution">
    <text evidence="1">The sequence shown here is derived from an EMBL/GenBank/DDBJ whole genome shotgun (WGS) entry which is preliminary data.</text>
</comment>
<reference evidence="1 2" key="1">
    <citation type="journal article" date="2021" name="BMC Genomics">
        <title>Datura genome reveals duplications of psychoactive alkaloid biosynthetic genes and high mutation rate following tissue culture.</title>
        <authorList>
            <person name="Rajewski A."/>
            <person name="Carter-House D."/>
            <person name="Stajich J."/>
            <person name="Litt A."/>
        </authorList>
    </citation>
    <scope>NUCLEOTIDE SEQUENCE [LARGE SCALE GENOMIC DNA]</scope>
    <source>
        <strain evidence="1">AR-01</strain>
    </source>
</reference>